<feature type="domain" description="PPM-type phosphatase" evidence="1">
    <location>
        <begin position="11"/>
        <end position="243"/>
    </location>
</feature>
<dbReference type="GO" id="GO:0004722">
    <property type="term" value="F:protein serine/threonine phosphatase activity"/>
    <property type="evidence" value="ECO:0007669"/>
    <property type="project" value="UniProtKB-EC"/>
</dbReference>
<dbReference type="PROSITE" id="PS51746">
    <property type="entry name" value="PPM_2"/>
    <property type="match status" value="1"/>
</dbReference>
<dbReference type="SMART" id="SM00331">
    <property type="entry name" value="PP2C_SIG"/>
    <property type="match status" value="1"/>
</dbReference>
<dbReference type="EMBL" id="CP006654">
    <property type="protein sequence ID" value="AGT11470.1"/>
    <property type="molecule type" value="Genomic_DNA"/>
</dbReference>
<organism evidence="2 3">
    <name type="scientific">Paracoccus aminophilus JCM 7686</name>
    <dbReference type="NCBI Taxonomy" id="1367847"/>
    <lineage>
        <taxon>Bacteria</taxon>
        <taxon>Pseudomonadati</taxon>
        <taxon>Pseudomonadota</taxon>
        <taxon>Alphaproteobacteria</taxon>
        <taxon>Rhodobacterales</taxon>
        <taxon>Paracoccaceae</taxon>
        <taxon>Paracoccus</taxon>
    </lineage>
</organism>
<geneLocation type="plasmid" evidence="2 3">
    <name>pAMI6</name>
</geneLocation>
<protein>
    <submittedName>
        <fullName evidence="2">Serine/threonine phosphatase</fullName>
        <ecNumber evidence="2">3.1.3.16</ecNumber>
    </submittedName>
</protein>
<dbReference type="SMART" id="SM00332">
    <property type="entry name" value="PP2Cc"/>
    <property type="match status" value="1"/>
</dbReference>
<dbReference type="PANTHER" id="PTHR47992">
    <property type="entry name" value="PROTEIN PHOSPHATASE"/>
    <property type="match status" value="1"/>
</dbReference>
<dbReference type="AlphaFoldDB" id="S5Y7I0"/>
<reference evidence="2 3" key="1">
    <citation type="journal article" date="2014" name="BMC Genomics">
        <title>Architecture and functions of a multipartite genome of the methylotrophic bacterium Paracoccus aminophilus JCM 7686, containing primary and secondary chromids.</title>
        <authorList>
            <person name="Dziewit L."/>
            <person name="Czarnecki J."/>
            <person name="Wibberg D."/>
            <person name="Radlinska M."/>
            <person name="Mrozek P."/>
            <person name="Szymczak M."/>
            <person name="Schluter A."/>
            <person name="Puhler A."/>
            <person name="Bartosik D."/>
        </authorList>
    </citation>
    <scope>NUCLEOTIDE SEQUENCE [LARGE SCALE GENOMIC DNA]</scope>
    <source>
        <strain evidence="2">JCM 7686</strain>
        <plasmid evidence="3">Plasmid pAMI6</plasmid>
    </source>
</reference>
<dbReference type="InterPro" id="IPR001932">
    <property type="entry name" value="PPM-type_phosphatase-like_dom"/>
</dbReference>
<dbReference type="InterPro" id="IPR036457">
    <property type="entry name" value="PPM-type-like_dom_sf"/>
</dbReference>
<dbReference type="CDD" id="cd00143">
    <property type="entry name" value="PP2Cc"/>
    <property type="match status" value="1"/>
</dbReference>
<keyword evidence="2" id="KW-0378">Hydrolase</keyword>
<sequence>MTEEEAGFLFETGAASDRGVVREHNEDSLGAFPEAGVWAVADGMGGHQAGDLASRTIVEELASLGLPVSAMDLRARVLERIERANLRILALARERQLATVGSTLAALLIHGQEFACTWAGDSRVYLLRKGILHRLTTDHSEVAQLIARGGLTEEEARSYPNRNVITKAIGIQMNPRPETVTGVVEGGDLFLLCSDGLTEHNSDEDLRQAMLTAEPAQLIAARLIEQTLMRGARDNVSVLIVRCILSETEDMAEP</sequence>
<dbReference type="RefSeq" id="WP_020953241.1">
    <property type="nucleotide sequence ID" value="NC_022044.1"/>
</dbReference>
<evidence type="ECO:0000259" key="1">
    <source>
        <dbReference type="PROSITE" id="PS51746"/>
    </source>
</evidence>
<dbReference type="Pfam" id="PF13672">
    <property type="entry name" value="PP2C_2"/>
    <property type="match status" value="1"/>
</dbReference>
<dbReference type="Proteomes" id="UP000015480">
    <property type="component" value="Plasmid pAMI6"/>
</dbReference>
<dbReference type="OrthoDB" id="9801841at2"/>
<keyword evidence="3" id="KW-1185">Reference proteome</keyword>
<dbReference type="Gene3D" id="3.60.40.10">
    <property type="entry name" value="PPM-type phosphatase domain"/>
    <property type="match status" value="1"/>
</dbReference>
<dbReference type="PATRIC" id="fig|1367847.3.peg.4452"/>
<dbReference type="KEGG" id="pami:JCM7686_pAMI6p140"/>
<dbReference type="SUPFAM" id="SSF81606">
    <property type="entry name" value="PP2C-like"/>
    <property type="match status" value="1"/>
</dbReference>
<evidence type="ECO:0000313" key="2">
    <source>
        <dbReference type="EMBL" id="AGT11470.1"/>
    </source>
</evidence>
<dbReference type="EC" id="3.1.3.16" evidence="2"/>
<name>S5Y7I0_PARAH</name>
<gene>
    <name evidence="2" type="ORF">JCM7686_pAMI6p140</name>
</gene>
<dbReference type="InterPro" id="IPR015655">
    <property type="entry name" value="PP2C"/>
</dbReference>
<evidence type="ECO:0000313" key="3">
    <source>
        <dbReference type="Proteomes" id="UP000015480"/>
    </source>
</evidence>
<accession>S5Y7I0</accession>
<proteinExistence type="predicted"/>
<dbReference type="HOGENOM" id="CLU_034545_0_3_5"/>
<keyword evidence="2" id="KW-0614">Plasmid</keyword>